<evidence type="ECO:0000256" key="4">
    <source>
        <dbReference type="SAM" id="Phobius"/>
    </source>
</evidence>
<dbReference type="Proteomes" id="UP000681722">
    <property type="component" value="Unassembled WGS sequence"/>
</dbReference>
<dbReference type="AlphaFoldDB" id="A0A813VWQ9"/>
<dbReference type="PROSITE" id="PS51746">
    <property type="entry name" value="PPM_2"/>
    <property type="match status" value="1"/>
</dbReference>
<feature type="domain" description="PPM-type phosphatase" evidence="5">
    <location>
        <begin position="59"/>
        <end position="298"/>
    </location>
</feature>
<dbReference type="GO" id="GO:0004722">
    <property type="term" value="F:protein serine/threonine phosphatase activity"/>
    <property type="evidence" value="ECO:0007669"/>
    <property type="project" value="UniProtKB-EC"/>
</dbReference>
<dbReference type="SUPFAM" id="SSF81606">
    <property type="entry name" value="PP2C-like"/>
    <property type="match status" value="1"/>
</dbReference>
<dbReference type="InterPro" id="IPR036457">
    <property type="entry name" value="PPM-type-like_dom_sf"/>
</dbReference>
<protein>
    <recommendedName>
        <fullName evidence="2">Protein phosphatase</fullName>
        <ecNumber evidence="2">3.1.3.16</ecNumber>
    </recommendedName>
</protein>
<evidence type="ECO:0000313" key="9">
    <source>
        <dbReference type="EMBL" id="CAF3636746.1"/>
    </source>
</evidence>
<dbReference type="EMBL" id="CAJOBA010001648">
    <property type="protein sequence ID" value="CAF3607273.1"/>
    <property type="molecule type" value="Genomic_DNA"/>
</dbReference>
<evidence type="ECO:0000313" key="6">
    <source>
        <dbReference type="EMBL" id="CAF0822932.1"/>
    </source>
</evidence>
<comment type="caution">
    <text evidence="7">The sequence shown here is derived from an EMBL/GenBank/DDBJ whole genome shotgun (WGS) entry which is preliminary data.</text>
</comment>
<name>A0A813VWQ9_9BILA</name>
<comment type="catalytic activity">
    <reaction evidence="2">
        <text>O-phospho-L-seryl-[protein] + H2O = L-seryl-[protein] + phosphate</text>
        <dbReference type="Rhea" id="RHEA:20629"/>
        <dbReference type="Rhea" id="RHEA-COMP:9863"/>
        <dbReference type="Rhea" id="RHEA-COMP:11604"/>
        <dbReference type="ChEBI" id="CHEBI:15377"/>
        <dbReference type="ChEBI" id="CHEBI:29999"/>
        <dbReference type="ChEBI" id="CHEBI:43474"/>
        <dbReference type="ChEBI" id="CHEBI:83421"/>
        <dbReference type="EC" id="3.1.3.16"/>
    </reaction>
</comment>
<dbReference type="EMBL" id="CAJNOK010001648">
    <property type="protein sequence ID" value="CAF0822932.1"/>
    <property type="molecule type" value="Genomic_DNA"/>
</dbReference>
<evidence type="ECO:0000259" key="5">
    <source>
        <dbReference type="PROSITE" id="PS51746"/>
    </source>
</evidence>
<dbReference type="Proteomes" id="UP000682733">
    <property type="component" value="Unassembled WGS sequence"/>
</dbReference>
<dbReference type="InterPro" id="IPR039123">
    <property type="entry name" value="PPTC7"/>
</dbReference>
<sequence>MTNRPQTFLTRKNVVCFIIATLMYICVNVTEFLLYHLGGRKSGICELSMCYSYCGSSKHSCVATLNSDLLSGHYGDDVGFIQETNDAFVIGIADGVSGNRSCGLNPFLFSQALLRECQLLVEYEGQRMASNLKGLTYRALKRVESKSIYGSSTLCLLSLNKKAFKLDTMNLGDSGFVVIRESTIVYKSQPQYHKSRSPYQLCTTPPNFNMNEKRLYNDKPNLSVVGSFTLEPNDLILLATDGLFDNLYEDFILQIINKHLCLDDVNQDMLNHTCQLLVQNAKNAHIKPDDILVMLFSIRECPNVIINSSSTPPSPIPLSSSSSLESNESVTTFDEADDDVDDHVMDLFIFNE</sequence>
<comment type="catalytic activity">
    <reaction evidence="2">
        <text>O-phospho-L-threonyl-[protein] + H2O = L-threonyl-[protein] + phosphate</text>
        <dbReference type="Rhea" id="RHEA:47004"/>
        <dbReference type="Rhea" id="RHEA-COMP:11060"/>
        <dbReference type="Rhea" id="RHEA-COMP:11605"/>
        <dbReference type="ChEBI" id="CHEBI:15377"/>
        <dbReference type="ChEBI" id="CHEBI:30013"/>
        <dbReference type="ChEBI" id="CHEBI:43474"/>
        <dbReference type="ChEBI" id="CHEBI:61977"/>
        <dbReference type="EC" id="3.1.3.16"/>
    </reaction>
</comment>
<dbReference type="SMART" id="SM00332">
    <property type="entry name" value="PP2Cc"/>
    <property type="match status" value="1"/>
</dbReference>
<dbReference type="EMBL" id="CAJOBC010000895">
    <property type="protein sequence ID" value="CAF3636746.1"/>
    <property type="molecule type" value="Genomic_DNA"/>
</dbReference>
<keyword evidence="2" id="KW-0904">Protein phosphatase</keyword>
<feature type="region of interest" description="Disordered" evidence="3">
    <location>
        <begin position="310"/>
        <end position="333"/>
    </location>
</feature>
<evidence type="ECO:0000313" key="10">
    <source>
        <dbReference type="Proteomes" id="UP000663829"/>
    </source>
</evidence>
<accession>A0A813VWQ9</accession>
<comment type="similarity">
    <text evidence="1 2">Belongs to the PP2C family.</text>
</comment>
<organism evidence="7 10">
    <name type="scientific">Didymodactylos carnosus</name>
    <dbReference type="NCBI Taxonomy" id="1234261"/>
    <lineage>
        <taxon>Eukaryota</taxon>
        <taxon>Metazoa</taxon>
        <taxon>Spiralia</taxon>
        <taxon>Gnathifera</taxon>
        <taxon>Rotifera</taxon>
        <taxon>Eurotatoria</taxon>
        <taxon>Bdelloidea</taxon>
        <taxon>Philodinida</taxon>
        <taxon>Philodinidae</taxon>
        <taxon>Didymodactylos</taxon>
    </lineage>
</organism>
<keyword evidence="2" id="KW-0464">Manganese</keyword>
<evidence type="ECO:0000256" key="2">
    <source>
        <dbReference type="RuleBase" id="RU366020"/>
    </source>
</evidence>
<evidence type="ECO:0000313" key="8">
    <source>
        <dbReference type="EMBL" id="CAF3607273.1"/>
    </source>
</evidence>
<dbReference type="Proteomes" id="UP000677228">
    <property type="component" value="Unassembled WGS sequence"/>
</dbReference>
<dbReference type="EC" id="3.1.3.16" evidence="2"/>
<keyword evidence="2" id="KW-0460">Magnesium</keyword>
<keyword evidence="2" id="KW-0378">Hydrolase</keyword>
<dbReference type="OrthoDB" id="60843at2759"/>
<keyword evidence="10" id="KW-1185">Reference proteome</keyword>
<keyword evidence="4" id="KW-0472">Membrane</keyword>
<comment type="cofactor">
    <cofactor evidence="2">
        <name>Mn(2+)</name>
        <dbReference type="ChEBI" id="CHEBI:29035"/>
    </cofactor>
</comment>
<gene>
    <name evidence="7" type="ORF">GPM918_LOCUS5982</name>
    <name evidence="6" type="ORF">OVA965_LOCUS5742</name>
    <name evidence="9" type="ORF">SRO942_LOCUS5975</name>
    <name evidence="8" type="ORF">TMI583_LOCUS5739</name>
</gene>
<dbReference type="PANTHER" id="PTHR12320">
    <property type="entry name" value="PROTEIN PHOSPHATASE 2C"/>
    <property type="match status" value="1"/>
</dbReference>
<feature type="compositionally biased region" description="Low complexity" evidence="3">
    <location>
        <begin position="310"/>
        <end position="332"/>
    </location>
</feature>
<keyword evidence="4" id="KW-0812">Transmembrane</keyword>
<proteinExistence type="inferred from homology"/>
<dbReference type="PANTHER" id="PTHR12320:SF1">
    <property type="entry name" value="PROTEIN PHOSPHATASE PTC7 HOMOLOG"/>
    <property type="match status" value="1"/>
</dbReference>
<reference evidence="7" key="1">
    <citation type="submission" date="2021-02" db="EMBL/GenBank/DDBJ databases">
        <authorList>
            <person name="Nowell W R."/>
        </authorList>
    </citation>
    <scope>NUCLEOTIDE SEQUENCE</scope>
</reference>
<keyword evidence="4" id="KW-1133">Transmembrane helix</keyword>
<dbReference type="EMBL" id="CAJNOQ010000896">
    <property type="protein sequence ID" value="CAF0849232.1"/>
    <property type="molecule type" value="Genomic_DNA"/>
</dbReference>
<dbReference type="Gene3D" id="3.60.40.10">
    <property type="entry name" value="PPM-type phosphatase domain"/>
    <property type="match status" value="1"/>
</dbReference>
<comment type="cofactor">
    <cofactor evidence="2">
        <name>Mg(2+)</name>
        <dbReference type="ChEBI" id="CHEBI:18420"/>
    </cofactor>
</comment>
<dbReference type="InterPro" id="IPR001932">
    <property type="entry name" value="PPM-type_phosphatase-like_dom"/>
</dbReference>
<evidence type="ECO:0000256" key="1">
    <source>
        <dbReference type="ARBA" id="ARBA00006702"/>
    </source>
</evidence>
<evidence type="ECO:0000313" key="7">
    <source>
        <dbReference type="EMBL" id="CAF0849232.1"/>
    </source>
</evidence>
<dbReference type="GO" id="GO:0046872">
    <property type="term" value="F:metal ion binding"/>
    <property type="evidence" value="ECO:0007669"/>
    <property type="project" value="UniProtKB-UniRule"/>
</dbReference>
<evidence type="ECO:0000256" key="3">
    <source>
        <dbReference type="SAM" id="MobiDB-lite"/>
    </source>
</evidence>
<feature type="transmembrane region" description="Helical" evidence="4">
    <location>
        <begin position="14"/>
        <end position="37"/>
    </location>
</feature>
<dbReference type="Proteomes" id="UP000663829">
    <property type="component" value="Unassembled WGS sequence"/>
</dbReference>
<keyword evidence="2" id="KW-0479">Metal-binding</keyword>